<dbReference type="OrthoDB" id="9771966at2"/>
<dbReference type="RefSeq" id="WP_071116173.1">
    <property type="nucleotide sequence ID" value="NZ_MKCS01000001.1"/>
</dbReference>
<dbReference type="SUPFAM" id="SSF53649">
    <property type="entry name" value="Alkaline phosphatase-like"/>
    <property type="match status" value="1"/>
</dbReference>
<reference evidence="2 3" key="1">
    <citation type="submission" date="2016-09" db="EMBL/GenBank/DDBJ databases">
        <title>Chromobacterium muskegensis sp. nov., an insecticidal bacterium isolated from Sphagnum bogs.</title>
        <authorList>
            <person name="Sparks M.E."/>
            <person name="Blackburn M.B."/>
            <person name="Gundersen-Rindal D.E."/>
            <person name="Mitchell A."/>
            <person name="Farrar R."/>
            <person name="Kuhar D."/>
        </authorList>
    </citation>
    <scope>NUCLEOTIDE SEQUENCE [LARGE SCALE GENOMIC DNA]</scope>
    <source>
        <strain evidence="2 3">37-2</strain>
    </source>
</reference>
<dbReference type="InterPro" id="IPR002591">
    <property type="entry name" value="Phosphodiest/P_Trfase"/>
</dbReference>
<evidence type="ECO:0000313" key="3">
    <source>
        <dbReference type="Proteomes" id="UP000180088"/>
    </source>
</evidence>
<dbReference type="Pfam" id="PF01663">
    <property type="entry name" value="Phosphodiest"/>
    <property type="match status" value="1"/>
</dbReference>
<gene>
    <name evidence="2" type="ORF">BI347_14565</name>
</gene>
<dbReference type="STRING" id="1903179.BI347_14565"/>
<dbReference type="Proteomes" id="UP000180088">
    <property type="component" value="Unassembled WGS sequence"/>
</dbReference>
<sequence length="472" mass="53035">MPRAIVLNIVGLTPRLLQYAPALSQLARDGCMRPLATITPALTCPVQATFLTGAPPRQHGCVANGWYSRELAEPLFWRQSNALIQGEKVWHEARRRHQDFSCAQLFWWYNMYADVEWSVTPRPIYKADGRKIPDFYSAPAALHQELRQRLGDFPLFHFWGPASDIRSSRWIADCALHLYHSRQPKLTLVYLPHLDYSLQKLGPDHPQIPREVAAVDQLCAELIAAARQDGSRILALSEYGVTPVRGDIAINRALRQAGWLQVREEQGEDKLDCGASAAFALADHQIAHIYVRRPELVDEVKALLRQLDGVEMVLDEAGKQLYGLNHPRSGELVAISRVDRWFSYYYWLDQAKAPDFARTVDIHRKPGYDPVELFLDPKLPLPKLRIAWTLLKRKLGQRSLLNVISLDGSLVQGSHGRPTDKPSDGPLLISSEPDSLSGDMIPATAVRDIMLAHLEPSIAPQRHHNAMPAAAG</sequence>
<comment type="caution">
    <text evidence="2">The sequence shown here is derived from an EMBL/GenBank/DDBJ whole genome shotgun (WGS) entry which is preliminary data.</text>
</comment>
<proteinExistence type="predicted"/>
<accession>A0A1S1X557</accession>
<name>A0A1S1X557_9NEIS</name>
<organism evidence="2 3">
    <name type="scientific">Chromobacterium sphagni</name>
    <dbReference type="NCBI Taxonomy" id="1903179"/>
    <lineage>
        <taxon>Bacteria</taxon>
        <taxon>Pseudomonadati</taxon>
        <taxon>Pseudomonadota</taxon>
        <taxon>Betaproteobacteria</taxon>
        <taxon>Neisseriales</taxon>
        <taxon>Chromobacteriaceae</taxon>
        <taxon>Chromobacterium</taxon>
    </lineage>
</organism>
<dbReference type="GO" id="GO:0016787">
    <property type="term" value="F:hydrolase activity"/>
    <property type="evidence" value="ECO:0007669"/>
    <property type="project" value="UniProtKB-ARBA"/>
</dbReference>
<dbReference type="PANTHER" id="PTHR10151:SF120">
    <property type="entry name" value="BIS(5'-ADENOSYL)-TRIPHOSPHATASE"/>
    <property type="match status" value="1"/>
</dbReference>
<feature type="region of interest" description="Disordered" evidence="1">
    <location>
        <begin position="411"/>
        <end position="436"/>
    </location>
</feature>
<dbReference type="Gene3D" id="3.40.720.10">
    <property type="entry name" value="Alkaline Phosphatase, subunit A"/>
    <property type="match status" value="1"/>
</dbReference>
<dbReference type="InterPro" id="IPR017850">
    <property type="entry name" value="Alkaline_phosphatase_core_sf"/>
</dbReference>
<dbReference type="EMBL" id="MKCS01000001">
    <property type="protein sequence ID" value="OHX14592.1"/>
    <property type="molecule type" value="Genomic_DNA"/>
</dbReference>
<evidence type="ECO:0000313" key="2">
    <source>
        <dbReference type="EMBL" id="OHX14592.1"/>
    </source>
</evidence>
<evidence type="ECO:0000256" key="1">
    <source>
        <dbReference type="SAM" id="MobiDB-lite"/>
    </source>
</evidence>
<dbReference type="AlphaFoldDB" id="A0A1S1X557"/>
<dbReference type="CDD" id="cd16018">
    <property type="entry name" value="Enpp"/>
    <property type="match status" value="1"/>
</dbReference>
<protein>
    <submittedName>
        <fullName evidence="2">Phosphodiesterase</fullName>
    </submittedName>
</protein>
<dbReference type="PANTHER" id="PTHR10151">
    <property type="entry name" value="ECTONUCLEOTIDE PYROPHOSPHATASE/PHOSPHODIESTERASE"/>
    <property type="match status" value="1"/>
</dbReference>